<reference evidence="3" key="1">
    <citation type="journal article" date="2023" name="Mol. Phylogenet. Evol.">
        <title>Genome-scale phylogeny and comparative genomics of the fungal order Sordariales.</title>
        <authorList>
            <person name="Hensen N."/>
            <person name="Bonometti L."/>
            <person name="Westerberg I."/>
            <person name="Brannstrom I.O."/>
            <person name="Guillou S."/>
            <person name="Cros-Aarteil S."/>
            <person name="Calhoun S."/>
            <person name="Haridas S."/>
            <person name="Kuo A."/>
            <person name="Mondo S."/>
            <person name="Pangilinan J."/>
            <person name="Riley R."/>
            <person name="LaButti K."/>
            <person name="Andreopoulos B."/>
            <person name="Lipzen A."/>
            <person name="Chen C."/>
            <person name="Yan M."/>
            <person name="Daum C."/>
            <person name="Ng V."/>
            <person name="Clum A."/>
            <person name="Steindorff A."/>
            <person name="Ohm R.A."/>
            <person name="Martin F."/>
            <person name="Silar P."/>
            <person name="Natvig D.O."/>
            <person name="Lalanne C."/>
            <person name="Gautier V."/>
            <person name="Ament-Velasquez S.L."/>
            <person name="Kruys A."/>
            <person name="Hutchinson M.I."/>
            <person name="Powell A.J."/>
            <person name="Barry K."/>
            <person name="Miller A.N."/>
            <person name="Grigoriev I.V."/>
            <person name="Debuchy R."/>
            <person name="Gladieux P."/>
            <person name="Hiltunen Thoren M."/>
            <person name="Johannesson H."/>
        </authorList>
    </citation>
    <scope>NUCLEOTIDE SEQUENCE</scope>
    <source>
        <strain evidence="3">PSN293</strain>
    </source>
</reference>
<accession>A0AAN6Y2G3</accession>
<keyword evidence="4" id="KW-1185">Reference proteome</keyword>
<dbReference type="PANTHER" id="PTHR28022:SF1">
    <property type="entry name" value="GPI MANNOSYLTRANSFERASE 2 SUBUNIT PGA1"/>
    <property type="match status" value="1"/>
</dbReference>
<dbReference type="AlphaFoldDB" id="A0AAN6Y2G3"/>
<dbReference type="Pfam" id="PF10333">
    <property type="entry name" value="Pga1"/>
    <property type="match status" value="1"/>
</dbReference>
<keyword evidence="1" id="KW-1133">Transmembrane helix</keyword>
<dbReference type="GO" id="GO:0000030">
    <property type="term" value="F:mannosyltransferase activity"/>
    <property type="evidence" value="ECO:0007669"/>
    <property type="project" value="TreeGrafter"/>
</dbReference>
<feature type="signal peptide" evidence="2">
    <location>
        <begin position="1"/>
        <end position="22"/>
    </location>
</feature>
<feature type="chain" id="PRO_5042984566" evidence="2">
    <location>
        <begin position="23"/>
        <end position="250"/>
    </location>
</feature>
<dbReference type="PANTHER" id="PTHR28022">
    <property type="entry name" value="GPI MANNOSYLTRANSFERASE 2 SUBUNIT PGA1"/>
    <property type="match status" value="1"/>
</dbReference>
<dbReference type="EMBL" id="MU858187">
    <property type="protein sequence ID" value="KAK4210020.1"/>
    <property type="molecule type" value="Genomic_DNA"/>
</dbReference>
<evidence type="ECO:0000313" key="4">
    <source>
        <dbReference type="Proteomes" id="UP001301769"/>
    </source>
</evidence>
<feature type="transmembrane region" description="Helical" evidence="1">
    <location>
        <begin position="202"/>
        <end position="220"/>
    </location>
</feature>
<proteinExistence type="predicted"/>
<keyword evidence="1" id="KW-0812">Transmembrane</keyword>
<organism evidence="3 4">
    <name type="scientific">Rhypophila decipiens</name>
    <dbReference type="NCBI Taxonomy" id="261697"/>
    <lineage>
        <taxon>Eukaryota</taxon>
        <taxon>Fungi</taxon>
        <taxon>Dikarya</taxon>
        <taxon>Ascomycota</taxon>
        <taxon>Pezizomycotina</taxon>
        <taxon>Sordariomycetes</taxon>
        <taxon>Sordariomycetidae</taxon>
        <taxon>Sordariales</taxon>
        <taxon>Naviculisporaceae</taxon>
        <taxon>Rhypophila</taxon>
    </lineage>
</organism>
<evidence type="ECO:0000313" key="3">
    <source>
        <dbReference type="EMBL" id="KAK4210020.1"/>
    </source>
</evidence>
<gene>
    <name evidence="3" type="ORF">QBC37DRAFT_42808</name>
</gene>
<dbReference type="Proteomes" id="UP001301769">
    <property type="component" value="Unassembled WGS sequence"/>
</dbReference>
<keyword evidence="1" id="KW-0472">Membrane</keyword>
<dbReference type="InterPro" id="IPR019433">
    <property type="entry name" value="GPI_ManTrfase_II_coact_Pga1"/>
</dbReference>
<sequence length="250" mass="27807">MKSSSISRLIISSLLYPVSVSANTEKTIFLGPETVRVPAQHPTIHDLHLDVLTPRENKWSLRTSLPRQFPNSTHPVGLATWFLLDELTQGQRYEVRVCWAATQPTSFTINTYPLDLVFSTPDLITSLNEYSLLRLNQASSSQADDQPPASTTEKEKESSLLFLQISSAADYFTTNKSLMSNPPPVDVDIILDPFLLNLLPRSLVPTVIYIILVSILAYFVSSRVLSYLDNALGLGKPTITTVAEENKKTN</sequence>
<name>A0AAN6Y2G3_9PEZI</name>
<evidence type="ECO:0000256" key="1">
    <source>
        <dbReference type="SAM" id="Phobius"/>
    </source>
</evidence>
<dbReference type="GO" id="GO:0005789">
    <property type="term" value="C:endoplasmic reticulum membrane"/>
    <property type="evidence" value="ECO:0007669"/>
    <property type="project" value="TreeGrafter"/>
</dbReference>
<dbReference type="GO" id="GO:0031501">
    <property type="term" value="C:mannosyltransferase complex"/>
    <property type="evidence" value="ECO:0007669"/>
    <property type="project" value="TreeGrafter"/>
</dbReference>
<reference evidence="3" key="2">
    <citation type="submission" date="2023-05" db="EMBL/GenBank/DDBJ databases">
        <authorList>
            <consortium name="Lawrence Berkeley National Laboratory"/>
            <person name="Steindorff A."/>
            <person name="Hensen N."/>
            <person name="Bonometti L."/>
            <person name="Westerberg I."/>
            <person name="Brannstrom I.O."/>
            <person name="Guillou S."/>
            <person name="Cros-Aarteil S."/>
            <person name="Calhoun S."/>
            <person name="Haridas S."/>
            <person name="Kuo A."/>
            <person name="Mondo S."/>
            <person name="Pangilinan J."/>
            <person name="Riley R."/>
            <person name="Labutti K."/>
            <person name="Andreopoulos B."/>
            <person name="Lipzen A."/>
            <person name="Chen C."/>
            <person name="Yanf M."/>
            <person name="Daum C."/>
            <person name="Ng V."/>
            <person name="Clum A."/>
            <person name="Ohm R."/>
            <person name="Martin F."/>
            <person name="Silar P."/>
            <person name="Natvig D."/>
            <person name="Lalanne C."/>
            <person name="Gautier V."/>
            <person name="Ament-Velasquez S.L."/>
            <person name="Kruys A."/>
            <person name="Hutchinson M.I."/>
            <person name="Powell A.J."/>
            <person name="Barry K."/>
            <person name="Miller A.N."/>
            <person name="Grigoriev I.V."/>
            <person name="Debuchy R."/>
            <person name="Gladieux P."/>
            <person name="Thoren M.H."/>
            <person name="Johannesson H."/>
        </authorList>
    </citation>
    <scope>NUCLEOTIDE SEQUENCE</scope>
    <source>
        <strain evidence="3">PSN293</strain>
    </source>
</reference>
<evidence type="ECO:0000256" key="2">
    <source>
        <dbReference type="SAM" id="SignalP"/>
    </source>
</evidence>
<keyword evidence="2" id="KW-0732">Signal</keyword>
<comment type="caution">
    <text evidence="3">The sequence shown here is derived from an EMBL/GenBank/DDBJ whole genome shotgun (WGS) entry which is preliminary data.</text>
</comment>
<protein>
    <submittedName>
        <fullName evidence="3">Uncharacterized protein</fullName>
    </submittedName>
</protein>
<dbReference type="GO" id="GO:0006506">
    <property type="term" value="P:GPI anchor biosynthetic process"/>
    <property type="evidence" value="ECO:0007669"/>
    <property type="project" value="TreeGrafter"/>
</dbReference>